<evidence type="ECO:0000313" key="4">
    <source>
        <dbReference type="EnsemblMetazoa" id="AFAF013169-PA"/>
    </source>
</evidence>
<keyword evidence="2" id="KW-0732">Signal</keyword>
<dbReference type="Proteomes" id="UP000075886">
    <property type="component" value="Unassembled WGS sequence"/>
</dbReference>
<name>A0A182QMH7_9DIPT</name>
<evidence type="ECO:0000313" key="5">
    <source>
        <dbReference type="Proteomes" id="UP000075886"/>
    </source>
</evidence>
<dbReference type="InterPro" id="IPR050373">
    <property type="entry name" value="Fibrinogen_C-term_domain"/>
</dbReference>
<dbReference type="PANTHER" id="PTHR19143:SF327">
    <property type="entry name" value="FI21813P1-RELATED"/>
    <property type="match status" value="1"/>
</dbReference>
<dbReference type="Gene3D" id="3.90.215.10">
    <property type="entry name" value="Gamma Fibrinogen, chain A, domain 1"/>
    <property type="match status" value="1"/>
</dbReference>
<feature type="coiled-coil region" evidence="1">
    <location>
        <begin position="40"/>
        <end position="93"/>
    </location>
</feature>
<evidence type="ECO:0000259" key="3">
    <source>
        <dbReference type="Pfam" id="PF00147"/>
    </source>
</evidence>
<dbReference type="GO" id="GO:0005615">
    <property type="term" value="C:extracellular space"/>
    <property type="evidence" value="ECO:0007669"/>
    <property type="project" value="TreeGrafter"/>
</dbReference>
<dbReference type="AlphaFoldDB" id="A0A182QMH7"/>
<feature type="domain" description="Fibrinogen C-terminal" evidence="3">
    <location>
        <begin position="165"/>
        <end position="208"/>
    </location>
</feature>
<feature type="chain" id="PRO_5008133162" description="Fibrinogen C-terminal domain-containing protein" evidence="2">
    <location>
        <begin position="26"/>
        <end position="248"/>
    </location>
</feature>
<dbReference type="EMBL" id="AXCN02002037">
    <property type="status" value="NOT_ANNOTATED_CDS"/>
    <property type="molecule type" value="Genomic_DNA"/>
</dbReference>
<dbReference type="Pfam" id="PF00147">
    <property type="entry name" value="Fibrinogen_C"/>
    <property type="match status" value="1"/>
</dbReference>
<evidence type="ECO:0000256" key="2">
    <source>
        <dbReference type="SAM" id="SignalP"/>
    </source>
</evidence>
<organism evidence="4 5">
    <name type="scientific">Anopheles farauti</name>
    <dbReference type="NCBI Taxonomy" id="69004"/>
    <lineage>
        <taxon>Eukaryota</taxon>
        <taxon>Metazoa</taxon>
        <taxon>Ecdysozoa</taxon>
        <taxon>Arthropoda</taxon>
        <taxon>Hexapoda</taxon>
        <taxon>Insecta</taxon>
        <taxon>Pterygota</taxon>
        <taxon>Neoptera</taxon>
        <taxon>Endopterygota</taxon>
        <taxon>Diptera</taxon>
        <taxon>Nematocera</taxon>
        <taxon>Culicoidea</taxon>
        <taxon>Culicidae</taxon>
        <taxon>Anophelinae</taxon>
        <taxon>Anopheles</taxon>
    </lineage>
</organism>
<dbReference type="SUPFAM" id="SSF56496">
    <property type="entry name" value="Fibrinogen C-terminal domain-like"/>
    <property type="match status" value="1"/>
</dbReference>
<proteinExistence type="predicted"/>
<evidence type="ECO:0000256" key="1">
    <source>
        <dbReference type="SAM" id="Coils"/>
    </source>
</evidence>
<protein>
    <recommendedName>
        <fullName evidence="3">Fibrinogen C-terminal domain-containing protein</fullName>
    </recommendedName>
</protein>
<feature type="signal peptide" evidence="2">
    <location>
        <begin position="1"/>
        <end position="25"/>
    </location>
</feature>
<keyword evidence="5" id="KW-1185">Reference proteome</keyword>
<dbReference type="InterPro" id="IPR014716">
    <property type="entry name" value="Fibrinogen_a/b/g_C_1"/>
</dbReference>
<dbReference type="InterPro" id="IPR036056">
    <property type="entry name" value="Fibrinogen-like_C"/>
</dbReference>
<dbReference type="InterPro" id="IPR002181">
    <property type="entry name" value="Fibrinogen_a/b/g_C_dom"/>
</dbReference>
<sequence>MRSVSVVTLLAFSGLILTVPFGATATDVSGFVSEVKLCGLEAFESRLERLNEKLDLFLLNSSHSISQLSAQIKEVAAASTSKLEAQLREAQQNQSDQLGLIDRKTNLLEQTSANNFSSLRNAFTQHASRINASLGHLLDSDKKISTHLELLAGEQPGRPGVYKFNDSLNFNRSWSEYEHGFGDVKGEHWLGLKKLHRILSSERHELLLHSELVSIKRYTIQGYANDDPAVFIQHRIISLHFLHRLRNK</sequence>
<dbReference type="PANTHER" id="PTHR19143">
    <property type="entry name" value="FIBRINOGEN/TENASCIN/ANGIOPOEITIN"/>
    <property type="match status" value="1"/>
</dbReference>
<dbReference type="STRING" id="69004.A0A182QMH7"/>
<keyword evidence="1" id="KW-0175">Coiled coil</keyword>
<dbReference type="VEuPathDB" id="VectorBase:AFAF013169"/>
<accession>A0A182QMH7</accession>
<dbReference type="EnsemblMetazoa" id="AFAF013169-RA">
    <property type="protein sequence ID" value="AFAF013169-PA"/>
    <property type="gene ID" value="AFAF013169"/>
</dbReference>
<reference evidence="5" key="1">
    <citation type="submission" date="2014-01" db="EMBL/GenBank/DDBJ databases">
        <title>The Genome Sequence of Anopheles farauti FAR1 (V2).</title>
        <authorList>
            <consortium name="The Broad Institute Genomics Platform"/>
            <person name="Neafsey D.E."/>
            <person name="Besansky N."/>
            <person name="Howell P."/>
            <person name="Walton C."/>
            <person name="Young S.K."/>
            <person name="Zeng Q."/>
            <person name="Gargeya S."/>
            <person name="Fitzgerald M."/>
            <person name="Haas B."/>
            <person name="Abouelleil A."/>
            <person name="Allen A.W."/>
            <person name="Alvarado L."/>
            <person name="Arachchi H.M."/>
            <person name="Berlin A.M."/>
            <person name="Chapman S.B."/>
            <person name="Gainer-Dewar J."/>
            <person name="Goldberg J."/>
            <person name="Griggs A."/>
            <person name="Gujja S."/>
            <person name="Hansen M."/>
            <person name="Howarth C."/>
            <person name="Imamovic A."/>
            <person name="Ireland A."/>
            <person name="Larimer J."/>
            <person name="McCowan C."/>
            <person name="Murphy C."/>
            <person name="Pearson M."/>
            <person name="Poon T.W."/>
            <person name="Priest M."/>
            <person name="Roberts A."/>
            <person name="Saif S."/>
            <person name="Shea T."/>
            <person name="Sisk P."/>
            <person name="Sykes S."/>
            <person name="Wortman J."/>
            <person name="Nusbaum C."/>
            <person name="Birren B."/>
        </authorList>
    </citation>
    <scope>NUCLEOTIDE SEQUENCE [LARGE SCALE GENOMIC DNA]</scope>
    <source>
        <strain evidence="5">FAR1</strain>
    </source>
</reference>
<reference evidence="4" key="2">
    <citation type="submission" date="2020-05" db="UniProtKB">
        <authorList>
            <consortium name="EnsemblMetazoa"/>
        </authorList>
    </citation>
    <scope>IDENTIFICATION</scope>
    <source>
        <strain evidence="4">FAR1</strain>
    </source>
</reference>